<reference evidence="1" key="1">
    <citation type="submission" date="2023-03" db="EMBL/GenBank/DDBJ databases">
        <title>Bacterial isolates from washroom surfaces on a university campus.</title>
        <authorList>
            <person name="Holman D.B."/>
            <person name="Gzyl K.E."/>
            <person name="Taheri A.E."/>
        </authorList>
    </citation>
    <scope>NUCLEOTIDE SEQUENCE</scope>
    <source>
        <strain evidence="1">RD03</strain>
    </source>
</reference>
<name>A0AAW6SWP9_9BACI</name>
<gene>
    <name evidence="1" type="ORF">P5X88_20400</name>
</gene>
<evidence type="ECO:0000313" key="2">
    <source>
        <dbReference type="Proteomes" id="UP001159179"/>
    </source>
</evidence>
<accession>A0AAW6SWP9</accession>
<protein>
    <submittedName>
        <fullName evidence="1">Uncharacterized protein</fullName>
    </submittedName>
</protein>
<dbReference type="Proteomes" id="UP001159179">
    <property type="component" value="Unassembled WGS sequence"/>
</dbReference>
<comment type="caution">
    <text evidence="1">The sequence shown here is derived from an EMBL/GenBank/DDBJ whole genome shotgun (WGS) entry which is preliminary data.</text>
</comment>
<evidence type="ECO:0000313" key="1">
    <source>
        <dbReference type="EMBL" id="MDH5163299.1"/>
    </source>
</evidence>
<dbReference type="AlphaFoldDB" id="A0AAW6SWP9"/>
<sequence length="248" mass="29217">MDTLSPFSLCHDWKVQWYKYDRLHENAMNWVGKREEDMLIALAIVGVISSLQLKKIFLDGDKQRLKKLCATGKLTRHKLFKNQQEIPIFSLGPTGIAMIQERYPVVDWTCFSIPDLLQRLLFFQLVSRFKDENPNIRVLPSIPPFIGSVKRKDKKIHVLVQRGNEEDLIHTFKFYTPAERFILIKETLEHGKTLDEYLQKCKVRMTTDNQMSNHSFSEMFYLWKEGKWVPENTISEEQHSNIKKTSVI</sequence>
<dbReference type="GeneID" id="79870181"/>
<dbReference type="EMBL" id="JAROYP010000014">
    <property type="protein sequence ID" value="MDH5163299.1"/>
    <property type="molecule type" value="Genomic_DNA"/>
</dbReference>
<organism evidence="1 2">
    <name type="scientific">Heyndrickxia oleronia</name>
    <dbReference type="NCBI Taxonomy" id="38875"/>
    <lineage>
        <taxon>Bacteria</taxon>
        <taxon>Bacillati</taxon>
        <taxon>Bacillota</taxon>
        <taxon>Bacilli</taxon>
        <taxon>Bacillales</taxon>
        <taxon>Bacillaceae</taxon>
        <taxon>Heyndrickxia</taxon>
    </lineage>
</organism>
<dbReference type="RefSeq" id="WP_180212590.1">
    <property type="nucleotide sequence ID" value="NZ_BOQX01000010.1"/>
</dbReference>
<proteinExistence type="predicted"/>